<gene>
    <name evidence="9 11" type="primary">thiI</name>
    <name evidence="11" type="ORF">OdinLCB4_001045</name>
</gene>
<feature type="binding site" evidence="9">
    <location>
        <begin position="202"/>
        <end position="203"/>
    </location>
    <ligand>
        <name>ATP</name>
        <dbReference type="ChEBI" id="CHEBI:30616"/>
    </ligand>
</feature>
<evidence type="ECO:0000256" key="7">
    <source>
        <dbReference type="ARBA" id="ARBA00022884"/>
    </source>
</evidence>
<dbReference type="Proteomes" id="UP000186851">
    <property type="component" value="Chromosome"/>
</dbReference>
<dbReference type="Pfam" id="PF22025">
    <property type="entry name" value="ThiI_fer"/>
    <property type="match status" value="1"/>
</dbReference>
<evidence type="ECO:0000256" key="9">
    <source>
        <dbReference type="HAMAP-Rule" id="MF_00021"/>
    </source>
</evidence>
<sequence length="383" mass="42928">MLYLIRYAEIGVKSDKARAFFEPLLAENIKRALKTSNVNVFRDRGRIYLETDSREVESALTKVFGVASFSPVKTASTSKNELLEEILTYAAEVLADATSFAVRCRRIGVHEYTSKDIEREAGGRIIKYFGNKLKVCLDNPDKIIFVEVRDRQAYIYHQIIPGPGGLPVGSQGRFISLISGGIDSPVAAYLLMKRGGLPIILYFDTAPYYSENIIEKIVKIRDKLKEYASNRSIPIYTAPYSRILEHISHNIPGSKYICVICKRNMLRIAEQLALKLKADAIVTGESIGQKASQTMRNMQVISTAAKTIPVIRPLVAFDKLEIEQLAKKIGSYSLSLETTACCTFTPKHPSIKADLERIEKVEHSLNLSEILDEVFNNIKKIDS</sequence>
<dbReference type="InterPro" id="IPR004114">
    <property type="entry name" value="THUMP_dom"/>
</dbReference>
<dbReference type="PANTHER" id="PTHR43209">
    <property type="entry name" value="TRNA SULFURTRANSFERASE"/>
    <property type="match status" value="1"/>
</dbReference>
<protein>
    <recommendedName>
        <fullName evidence="9">Probable tRNA sulfurtransferase</fullName>
        <ecNumber evidence="9">2.8.1.4</ecNumber>
    </recommendedName>
    <alternativeName>
        <fullName evidence="9">Sulfur carrier protein ThiS sulfurtransferase</fullName>
    </alternativeName>
    <alternativeName>
        <fullName evidence="9">Thiamine biosynthesis protein ThiI</fullName>
    </alternativeName>
    <alternativeName>
        <fullName evidence="9">tRNA 4-thiouridine synthase</fullName>
    </alternativeName>
</protein>
<dbReference type="NCBIfam" id="TIGR00342">
    <property type="entry name" value="tRNA uracil 4-sulfurtransferase ThiI"/>
    <property type="match status" value="1"/>
</dbReference>
<accession>A0AAF0D2N6</accession>
<evidence type="ECO:0000256" key="3">
    <source>
        <dbReference type="ARBA" id="ARBA00022555"/>
    </source>
</evidence>
<evidence type="ECO:0000313" key="12">
    <source>
        <dbReference type="Proteomes" id="UP000186851"/>
    </source>
</evidence>
<evidence type="ECO:0000256" key="8">
    <source>
        <dbReference type="ARBA" id="ARBA00022977"/>
    </source>
</evidence>
<dbReference type="SMART" id="SM00981">
    <property type="entry name" value="THUMP"/>
    <property type="match status" value="1"/>
</dbReference>
<keyword evidence="3 9" id="KW-0820">tRNA-binding</keyword>
<dbReference type="GO" id="GO:0005829">
    <property type="term" value="C:cytosol"/>
    <property type="evidence" value="ECO:0007669"/>
    <property type="project" value="TreeGrafter"/>
</dbReference>
<keyword evidence="7 9" id="KW-0694">RNA-binding</keyword>
<dbReference type="GO" id="GO:0004810">
    <property type="term" value="F:CCA tRNA nucleotidyltransferase activity"/>
    <property type="evidence" value="ECO:0007669"/>
    <property type="project" value="InterPro"/>
</dbReference>
<dbReference type="InterPro" id="IPR049962">
    <property type="entry name" value="THUMP_ThiI"/>
</dbReference>
<dbReference type="SUPFAM" id="SSF52402">
    <property type="entry name" value="Adenine nucleotide alpha hydrolases-like"/>
    <property type="match status" value="1"/>
</dbReference>
<dbReference type="InterPro" id="IPR020536">
    <property type="entry name" value="ThiI_AANH"/>
</dbReference>
<keyword evidence="8 9" id="KW-0784">Thiamine biosynthesis</keyword>
<keyword evidence="2 9" id="KW-0963">Cytoplasm</keyword>
<comment type="catalytic activity">
    <reaction evidence="9">
        <text>[ThiS sulfur-carrier protein]-C-terminal Gly-Gly-AMP + S-sulfanyl-L-cysteinyl-[cysteine desulfurase] + AH2 = [ThiS sulfur-carrier protein]-C-terminal-Gly-aminoethanethioate + L-cysteinyl-[cysteine desulfurase] + A + AMP + 2 H(+)</text>
        <dbReference type="Rhea" id="RHEA:43340"/>
        <dbReference type="Rhea" id="RHEA-COMP:12157"/>
        <dbReference type="Rhea" id="RHEA-COMP:12158"/>
        <dbReference type="Rhea" id="RHEA-COMP:12910"/>
        <dbReference type="Rhea" id="RHEA-COMP:19908"/>
        <dbReference type="ChEBI" id="CHEBI:13193"/>
        <dbReference type="ChEBI" id="CHEBI:15378"/>
        <dbReference type="ChEBI" id="CHEBI:17499"/>
        <dbReference type="ChEBI" id="CHEBI:29950"/>
        <dbReference type="ChEBI" id="CHEBI:61963"/>
        <dbReference type="ChEBI" id="CHEBI:90618"/>
        <dbReference type="ChEBI" id="CHEBI:232372"/>
        <dbReference type="ChEBI" id="CHEBI:456215"/>
    </reaction>
</comment>
<keyword evidence="6 9" id="KW-0067">ATP-binding</keyword>
<feature type="binding site" evidence="9">
    <location>
        <position position="262"/>
    </location>
    <ligand>
        <name>ATP</name>
        <dbReference type="ChEBI" id="CHEBI:30616"/>
    </ligand>
</feature>
<dbReference type="InterPro" id="IPR049961">
    <property type="entry name" value="ThiI_N"/>
</dbReference>
<feature type="binding site" evidence="9">
    <location>
        <position position="284"/>
    </location>
    <ligand>
        <name>ATP</name>
        <dbReference type="ChEBI" id="CHEBI:30616"/>
    </ligand>
</feature>
<dbReference type="GO" id="GO:0005524">
    <property type="term" value="F:ATP binding"/>
    <property type="evidence" value="ECO:0007669"/>
    <property type="project" value="UniProtKB-UniRule"/>
</dbReference>
<comment type="subcellular location">
    <subcellularLocation>
        <location evidence="1 9">Cytoplasm</location>
    </subcellularLocation>
</comment>
<dbReference type="GO" id="GO:0140741">
    <property type="term" value="F:tRNA-uracil-4 sulfurtransferase activity"/>
    <property type="evidence" value="ECO:0007669"/>
    <property type="project" value="UniProtKB-EC"/>
</dbReference>
<evidence type="ECO:0000256" key="4">
    <source>
        <dbReference type="ARBA" id="ARBA00022679"/>
    </source>
</evidence>
<dbReference type="GO" id="GO:0009229">
    <property type="term" value="P:thiamine diphosphate biosynthetic process"/>
    <property type="evidence" value="ECO:0007669"/>
    <property type="project" value="UniProtKB-UniRule"/>
</dbReference>
<evidence type="ECO:0000256" key="6">
    <source>
        <dbReference type="ARBA" id="ARBA00022840"/>
    </source>
</evidence>
<dbReference type="EC" id="2.8.1.4" evidence="9"/>
<name>A0AAF0D2N6_ODILC</name>
<evidence type="ECO:0000259" key="10">
    <source>
        <dbReference type="PROSITE" id="PS51165"/>
    </source>
</evidence>
<feature type="binding site" evidence="9">
    <location>
        <position position="293"/>
    </location>
    <ligand>
        <name>ATP</name>
        <dbReference type="ChEBI" id="CHEBI:30616"/>
    </ligand>
</feature>
<dbReference type="Pfam" id="PF02926">
    <property type="entry name" value="THUMP"/>
    <property type="match status" value="1"/>
</dbReference>
<dbReference type="AlphaFoldDB" id="A0AAF0D2N6"/>
<dbReference type="InterPro" id="IPR003720">
    <property type="entry name" value="tRNA_STrfase"/>
</dbReference>
<dbReference type="Gene3D" id="3.30.2130.30">
    <property type="match status" value="1"/>
</dbReference>
<dbReference type="HAMAP" id="MF_00021">
    <property type="entry name" value="ThiI"/>
    <property type="match status" value="1"/>
</dbReference>
<feature type="domain" description="THUMP" evidence="10">
    <location>
        <begin position="54"/>
        <end position="159"/>
    </location>
</feature>
<evidence type="ECO:0000256" key="1">
    <source>
        <dbReference type="ARBA" id="ARBA00004496"/>
    </source>
</evidence>
<dbReference type="KEGG" id="oyw:OdinLCB4_001045"/>
<comment type="function">
    <text evidence="9">Catalyzes the ATP-dependent transfer of a sulfur to tRNA to produce 4-thiouridine in position 8 of tRNAs, which functions as a near-UV photosensor. Also catalyzes the transfer of sulfur to the sulfur carrier protein ThiS, forming ThiS-thiocarboxylate. This is a step in the synthesis of thiazole, in the thiamine biosynthesis pathway. The sulfur is donated as persulfide by IscS.</text>
</comment>
<dbReference type="SUPFAM" id="SSF143437">
    <property type="entry name" value="THUMP domain-like"/>
    <property type="match status" value="1"/>
</dbReference>
<evidence type="ECO:0000256" key="2">
    <source>
        <dbReference type="ARBA" id="ARBA00022490"/>
    </source>
</evidence>
<dbReference type="GO" id="GO:0002937">
    <property type="term" value="P:tRNA 4-thiouridine biosynthesis"/>
    <property type="evidence" value="ECO:0007669"/>
    <property type="project" value="TreeGrafter"/>
</dbReference>
<dbReference type="InterPro" id="IPR014729">
    <property type="entry name" value="Rossmann-like_a/b/a_fold"/>
</dbReference>
<comment type="pathway">
    <text evidence="9">Cofactor biosynthesis; thiamine diphosphate biosynthesis.</text>
</comment>
<dbReference type="InterPro" id="IPR054173">
    <property type="entry name" value="ThiI_fer"/>
</dbReference>
<reference evidence="11" key="2">
    <citation type="journal article" date="2022" name="Nat. Microbiol.">
        <title>A closed Candidatus Odinarchaeum chromosome exposes Asgard archaeal viruses.</title>
        <authorList>
            <person name="Tamarit D."/>
            <person name="Caceres E.F."/>
            <person name="Krupovic M."/>
            <person name="Nijland R."/>
            <person name="Eme L."/>
            <person name="Robinson N.P."/>
            <person name="Ettema T.J.G."/>
        </authorList>
    </citation>
    <scope>NUCLEOTIDE SEQUENCE</scope>
    <source>
        <strain evidence="11">LCB_4</strain>
    </source>
</reference>
<feature type="binding site" evidence="9">
    <location>
        <begin position="177"/>
        <end position="178"/>
    </location>
    <ligand>
        <name>ATP</name>
        <dbReference type="ChEBI" id="CHEBI:30616"/>
    </ligand>
</feature>
<dbReference type="EMBL" id="CP091871">
    <property type="protein sequence ID" value="WEU40546.1"/>
    <property type="molecule type" value="Genomic_DNA"/>
</dbReference>
<dbReference type="Gene3D" id="3.40.50.620">
    <property type="entry name" value="HUPs"/>
    <property type="match status" value="1"/>
</dbReference>
<dbReference type="GO" id="GO:0009228">
    <property type="term" value="P:thiamine biosynthetic process"/>
    <property type="evidence" value="ECO:0007669"/>
    <property type="project" value="UniProtKB-KW"/>
</dbReference>
<dbReference type="GO" id="GO:0000049">
    <property type="term" value="F:tRNA binding"/>
    <property type="evidence" value="ECO:0007669"/>
    <property type="project" value="UniProtKB-UniRule"/>
</dbReference>
<dbReference type="PROSITE" id="PS51165">
    <property type="entry name" value="THUMP"/>
    <property type="match status" value="1"/>
</dbReference>
<evidence type="ECO:0000256" key="5">
    <source>
        <dbReference type="ARBA" id="ARBA00022741"/>
    </source>
</evidence>
<dbReference type="PANTHER" id="PTHR43209:SF1">
    <property type="entry name" value="TRNA SULFURTRANSFERASE"/>
    <property type="match status" value="1"/>
</dbReference>
<comment type="similarity">
    <text evidence="9">Belongs to the ThiI family.</text>
</comment>
<keyword evidence="4 9" id="KW-0808">Transferase</keyword>
<comment type="catalytic activity">
    <reaction evidence="9">
        <text>[ThiI sulfur-carrier protein]-S-sulfanyl-L-cysteine + a uridine in tRNA + 2 reduced [2Fe-2S]-[ferredoxin] + ATP + H(+) = [ThiI sulfur-carrier protein]-L-cysteine + a 4-thiouridine in tRNA + 2 oxidized [2Fe-2S]-[ferredoxin] + AMP + diphosphate</text>
        <dbReference type="Rhea" id="RHEA:24176"/>
        <dbReference type="Rhea" id="RHEA-COMP:10000"/>
        <dbReference type="Rhea" id="RHEA-COMP:10001"/>
        <dbReference type="Rhea" id="RHEA-COMP:13337"/>
        <dbReference type="Rhea" id="RHEA-COMP:13338"/>
        <dbReference type="Rhea" id="RHEA-COMP:13339"/>
        <dbReference type="Rhea" id="RHEA-COMP:13340"/>
        <dbReference type="ChEBI" id="CHEBI:15378"/>
        <dbReference type="ChEBI" id="CHEBI:29950"/>
        <dbReference type="ChEBI" id="CHEBI:30616"/>
        <dbReference type="ChEBI" id="CHEBI:33019"/>
        <dbReference type="ChEBI" id="CHEBI:33737"/>
        <dbReference type="ChEBI" id="CHEBI:33738"/>
        <dbReference type="ChEBI" id="CHEBI:61963"/>
        <dbReference type="ChEBI" id="CHEBI:65315"/>
        <dbReference type="ChEBI" id="CHEBI:136798"/>
        <dbReference type="ChEBI" id="CHEBI:456215"/>
        <dbReference type="EC" id="2.8.1.4"/>
    </reaction>
</comment>
<keyword evidence="5 9" id="KW-0547">Nucleotide-binding</keyword>
<evidence type="ECO:0000313" key="11">
    <source>
        <dbReference type="EMBL" id="WEU40546.1"/>
    </source>
</evidence>
<organism evidence="11 12">
    <name type="scientific">Odinarchaeota yellowstonii (strain LCB_4)</name>
    <dbReference type="NCBI Taxonomy" id="1841599"/>
    <lineage>
        <taxon>Archaea</taxon>
        <taxon>Promethearchaeati</taxon>
        <taxon>Candidatus Odinarchaeota</taxon>
        <taxon>Candidatus Odinarchaeia</taxon>
        <taxon>Candidatus Odinarchaeales</taxon>
        <taxon>Candidatus Odinarchaeaceae</taxon>
        <taxon>Candidatus Odinarchaeum</taxon>
    </lineage>
</organism>
<dbReference type="InterPro" id="IPR050102">
    <property type="entry name" value="tRNA_sulfurtransferase_ThiI"/>
</dbReference>
<dbReference type="GO" id="GO:0052837">
    <property type="term" value="P:thiazole biosynthetic process"/>
    <property type="evidence" value="ECO:0007669"/>
    <property type="project" value="TreeGrafter"/>
</dbReference>
<dbReference type="Pfam" id="PF02568">
    <property type="entry name" value="ThiI"/>
    <property type="match status" value="1"/>
</dbReference>
<dbReference type="CDD" id="cd11716">
    <property type="entry name" value="THUMP_ThiI"/>
    <property type="match status" value="1"/>
</dbReference>
<proteinExistence type="inferred from homology"/>
<reference evidence="11" key="1">
    <citation type="journal article" date="2017" name="Nature">
        <title>Asgard archaea illuminate the origin of eukaryotic cellular complexity.</title>
        <authorList>
            <person name="Zaremba-Niedzwiedzka K."/>
            <person name="Caceres E.F."/>
            <person name="Saw J.H."/>
            <person name="Backstrom D."/>
            <person name="Juzokaite L."/>
            <person name="Vancaester E."/>
            <person name="Seitz K.W."/>
            <person name="Anantharaman K."/>
            <person name="Starnawski P."/>
            <person name="Kjeldsen K.U."/>
            <person name="Scott M.B."/>
            <person name="Nunoura T."/>
            <person name="Banfield J.F."/>
            <person name="Schramm A."/>
            <person name="Baker B.J."/>
            <person name="Spang A."/>
            <person name="Ettema T.J.G."/>
        </authorList>
    </citation>
    <scope>NUCLEOTIDE SEQUENCE</scope>
    <source>
        <strain evidence="11">LCB_4</strain>
    </source>
</reference>